<feature type="region of interest" description="Disordered" evidence="1">
    <location>
        <begin position="58"/>
        <end position="82"/>
    </location>
</feature>
<proteinExistence type="predicted"/>
<feature type="region of interest" description="Disordered" evidence="1">
    <location>
        <begin position="1"/>
        <end position="27"/>
    </location>
</feature>
<feature type="compositionally biased region" description="Polar residues" evidence="1">
    <location>
        <begin position="68"/>
        <end position="82"/>
    </location>
</feature>
<dbReference type="AlphaFoldDB" id="C9YBG2"/>
<feature type="compositionally biased region" description="Low complexity" evidence="1">
    <location>
        <begin position="58"/>
        <end position="67"/>
    </location>
</feature>
<organism evidence="2">
    <name type="scientific">Curvibacter symbiont subsp. Hydra magnipapillata</name>
    <dbReference type="NCBI Taxonomy" id="667019"/>
    <lineage>
        <taxon>Bacteria</taxon>
        <taxon>Pseudomonadati</taxon>
        <taxon>Pseudomonadota</taxon>
        <taxon>Betaproteobacteria</taxon>
        <taxon>Burkholderiales</taxon>
        <taxon>Comamonadaceae</taxon>
        <taxon>Curvibacter</taxon>
    </lineage>
</organism>
<evidence type="ECO:0000256" key="1">
    <source>
        <dbReference type="SAM" id="MobiDB-lite"/>
    </source>
</evidence>
<accession>C9YBG2</accession>
<gene>
    <name evidence="2" type="ORF">Csp_A14630</name>
</gene>
<sequence>MATNSKQTSPSVASLAGKTLQSGNASQVQKQLAASALAQARTGKQTGAAIEATASKALRSSSASATTQKLAGSVVSQSNRKR</sequence>
<feature type="compositionally biased region" description="Polar residues" evidence="1">
    <location>
        <begin position="1"/>
        <end position="12"/>
    </location>
</feature>
<protein>
    <submittedName>
        <fullName evidence="2">Uncharacterized protein</fullName>
    </submittedName>
</protein>
<evidence type="ECO:0000313" key="2">
    <source>
        <dbReference type="EMBL" id="CBA29933.1"/>
    </source>
</evidence>
<dbReference type="EMBL" id="FN543104">
    <property type="protein sequence ID" value="CBA29933.1"/>
    <property type="molecule type" value="Genomic_DNA"/>
</dbReference>
<name>C9YBG2_CURXX</name>
<reference evidence="2" key="1">
    <citation type="journal article" date="2010" name="Nature">
        <title>The dynamic genome of Hydra.</title>
        <authorList>
            <person name="Chapman J.A."/>
            <person name="Kirkness E.F."/>
            <person name="Simakov O."/>
            <person name="Hampson S.E."/>
            <person name="Mitros T."/>
            <person name="Weinmaier T."/>
            <person name="Rattei T."/>
            <person name="Balasubramanian P.G."/>
            <person name="Borman J."/>
            <person name="Busam D."/>
            <person name="Disbennett K."/>
            <person name="Pfannkoch C."/>
            <person name="Sumin N."/>
            <person name="Sutton G."/>
            <person name="Viswanathan L."/>
            <person name="Walenz B."/>
            <person name="Goodstein D.M."/>
            <person name="Hellsten U."/>
            <person name="Kawashima T."/>
            <person name="Prochnik S.E."/>
            <person name="Putnam N.H."/>
            <person name="Shu S."/>
            <person name="Blumberg B."/>
            <person name="Dana C.E."/>
            <person name="Gee L."/>
            <person name="Kibler D.F."/>
            <person name="Law L."/>
            <person name="Lindgens D."/>
            <person name="Martinez D.E."/>
            <person name="Peng J."/>
            <person name="Wigge P.A."/>
            <person name="Bertulat B."/>
            <person name="Guder C."/>
            <person name="Nakamura Y."/>
            <person name="Ozbek S."/>
            <person name="Watanabe H."/>
            <person name="Khalturin K."/>
            <person name="Hemmrich G."/>
            <person name="Franke A."/>
            <person name="Augustin R."/>
            <person name="Fraune S."/>
            <person name="Hayakawa E."/>
            <person name="Hayakawa S."/>
            <person name="Hirose M."/>
            <person name="Hwang J."/>
            <person name="Ikeo K."/>
            <person name="Nishimiya-Fujisawa C."/>
            <person name="Ogura A."/>
            <person name="Takahashi T."/>
            <person name="Steinmetz P.R."/>
            <person name="Zhang X."/>
            <person name="Aufschnaiter R."/>
            <person name="Eder M.K."/>
            <person name="Gorny A.K."/>
            <person name="Salvenmoser W."/>
            <person name="Heimberg A.M."/>
            <person name="Wheeler B.M."/>
            <person name="Peterson K.J."/>
            <person name="Boettger A."/>
            <person name="Tischler P."/>
            <person name="Wolf A."/>
            <person name="Gojobori T."/>
            <person name="Remington K.A."/>
            <person name="Strausberg R.L."/>
            <person name="Venter J."/>
            <person name="Technau U."/>
            <person name="Hobmayer B."/>
            <person name="Bosch T.C."/>
            <person name="Holstein T.W."/>
            <person name="Fujisawa T."/>
            <person name="Bode H.R."/>
            <person name="David C.N."/>
            <person name="Rokhsar D.S."/>
            <person name="Steele R.E."/>
        </authorList>
    </citation>
    <scope>NUCLEOTIDE SEQUENCE</scope>
</reference>